<dbReference type="GO" id="GO:0022857">
    <property type="term" value="F:transmembrane transporter activity"/>
    <property type="evidence" value="ECO:0007669"/>
    <property type="project" value="InterPro"/>
</dbReference>
<dbReference type="InterPro" id="IPR011701">
    <property type="entry name" value="MFS"/>
</dbReference>
<feature type="transmembrane region" description="Helical" evidence="9">
    <location>
        <begin position="309"/>
        <end position="332"/>
    </location>
</feature>
<keyword evidence="5 9" id="KW-0812">Transmembrane</keyword>
<comment type="subcellular location">
    <subcellularLocation>
        <location evidence="1">Cell membrane</location>
        <topology evidence="1">Multi-pass membrane protein</topology>
    </subcellularLocation>
</comment>
<gene>
    <name evidence="11" type="primary">ynfM_2</name>
    <name evidence="11" type="ORF">JS278_02677</name>
</gene>
<proteinExistence type="inferred from homology"/>
<feature type="transmembrane region" description="Helical" evidence="9">
    <location>
        <begin position="43"/>
        <end position="63"/>
    </location>
</feature>
<sequence length="423" mass="43901">MTTTTAPPSTLRPATGVPSSGDTTAEDPGGLVSGRPGYARASLALLAAGLASFNALYCTQALMPTLTAQMGATPAQASLTVSAATGVLAIAILPVSVLSEHFGRGRLMTISAMAAVIVGLLLPLSPSLGWLVAGRALQGLLVAGVPATAMAWLSQEIHPRCLPRAMGLYVAGNTVGGLLGRLIPSGVLQFAGWRPALGIDMAFALACTVAMVTLMPAERRFRPKALRLGPELRTMARQWADHRLAGLFGIGFIFMGVFVSLYDFLGYRLTARFGLPPSLIGLIFLLYLFGTLASARAGHLSAQRGRGTAMLIGAAMAVIGMPLAASGLLWLALPGVALFTYGFFTVHSVASGWVGALAPMARGEASGTYLACYYLGSSILGYLSGHVMHTFGWSGLVMWLVLLILVGCALAAMVAHSAREARA</sequence>
<evidence type="ECO:0000313" key="11">
    <source>
        <dbReference type="EMBL" id="AXE39813.1"/>
    </source>
</evidence>
<evidence type="ECO:0000256" key="4">
    <source>
        <dbReference type="ARBA" id="ARBA00022475"/>
    </source>
</evidence>
<evidence type="ECO:0000256" key="7">
    <source>
        <dbReference type="ARBA" id="ARBA00023136"/>
    </source>
</evidence>
<keyword evidence="7 9" id="KW-0472">Membrane</keyword>
<evidence type="ECO:0000256" key="1">
    <source>
        <dbReference type="ARBA" id="ARBA00004651"/>
    </source>
</evidence>
<dbReference type="SUPFAM" id="SSF103473">
    <property type="entry name" value="MFS general substrate transporter"/>
    <property type="match status" value="1"/>
</dbReference>
<dbReference type="Proteomes" id="UP000251995">
    <property type="component" value="Chromosome"/>
</dbReference>
<dbReference type="Gene3D" id="1.20.1250.20">
    <property type="entry name" value="MFS general substrate transporter like domains"/>
    <property type="match status" value="1"/>
</dbReference>
<keyword evidence="12" id="KW-1185">Reference proteome</keyword>
<feature type="transmembrane region" description="Helical" evidence="9">
    <location>
        <begin position="397"/>
        <end position="415"/>
    </location>
</feature>
<dbReference type="AlphaFoldDB" id="A0A344UX15"/>
<feature type="domain" description="Major facilitator superfamily (MFS) profile" evidence="10">
    <location>
        <begin position="40"/>
        <end position="419"/>
    </location>
</feature>
<accession>A0A344UX15</accession>
<feature type="transmembrane region" description="Helical" evidence="9">
    <location>
        <begin position="338"/>
        <end position="358"/>
    </location>
</feature>
<feature type="transmembrane region" description="Helical" evidence="9">
    <location>
        <begin position="196"/>
        <end position="217"/>
    </location>
</feature>
<evidence type="ECO:0000256" key="8">
    <source>
        <dbReference type="SAM" id="MobiDB-lite"/>
    </source>
</evidence>
<feature type="transmembrane region" description="Helical" evidence="9">
    <location>
        <begin position="244"/>
        <end position="265"/>
    </location>
</feature>
<feature type="transmembrane region" description="Helical" evidence="9">
    <location>
        <begin position="136"/>
        <end position="154"/>
    </location>
</feature>
<feature type="transmembrane region" description="Helical" evidence="9">
    <location>
        <begin position="75"/>
        <end position="95"/>
    </location>
</feature>
<keyword evidence="6 9" id="KW-1133">Transmembrane helix</keyword>
<evidence type="ECO:0000256" key="5">
    <source>
        <dbReference type="ARBA" id="ARBA00022692"/>
    </source>
</evidence>
<feature type="transmembrane region" description="Helical" evidence="9">
    <location>
        <begin position="277"/>
        <end position="297"/>
    </location>
</feature>
<evidence type="ECO:0000256" key="2">
    <source>
        <dbReference type="ARBA" id="ARBA00008335"/>
    </source>
</evidence>
<feature type="region of interest" description="Disordered" evidence="8">
    <location>
        <begin position="1"/>
        <end position="31"/>
    </location>
</feature>
<dbReference type="InterPro" id="IPR020846">
    <property type="entry name" value="MFS_dom"/>
</dbReference>
<organism evidence="11 12">
    <name type="scientific">Acidipropionibacterium virtanenii</name>
    <dbReference type="NCBI Taxonomy" id="2057246"/>
    <lineage>
        <taxon>Bacteria</taxon>
        <taxon>Bacillati</taxon>
        <taxon>Actinomycetota</taxon>
        <taxon>Actinomycetes</taxon>
        <taxon>Propionibacteriales</taxon>
        <taxon>Propionibacteriaceae</taxon>
        <taxon>Acidipropionibacterium</taxon>
    </lineage>
</organism>
<keyword evidence="4" id="KW-1003">Cell membrane</keyword>
<evidence type="ECO:0000259" key="10">
    <source>
        <dbReference type="PROSITE" id="PS50850"/>
    </source>
</evidence>
<feature type="transmembrane region" description="Helical" evidence="9">
    <location>
        <begin position="166"/>
        <end position="184"/>
    </location>
</feature>
<evidence type="ECO:0000256" key="9">
    <source>
        <dbReference type="SAM" id="Phobius"/>
    </source>
</evidence>
<reference evidence="11 12" key="1">
    <citation type="submission" date="2017-12" db="EMBL/GenBank/DDBJ databases">
        <title>The whole genome sequence of the Acidipropionibacterium virtanenii sp. nov. type strain JS278.</title>
        <authorList>
            <person name="Laine P."/>
            <person name="Deptula P."/>
            <person name="Varmanen P."/>
            <person name="Auvinen P."/>
        </authorList>
    </citation>
    <scope>NUCLEOTIDE SEQUENCE [LARGE SCALE GENOMIC DNA]</scope>
    <source>
        <strain evidence="11 12">JS278</strain>
    </source>
</reference>
<dbReference type="KEGG" id="acij:JS278_02677"/>
<dbReference type="Pfam" id="PF07690">
    <property type="entry name" value="MFS_1"/>
    <property type="match status" value="1"/>
</dbReference>
<name>A0A344UX15_9ACTN</name>
<evidence type="ECO:0000256" key="6">
    <source>
        <dbReference type="ARBA" id="ARBA00022989"/>
    </source>
</evidence>
<dbReference type="CDD" id="cd17324">
    <property type="entry name" value="MFS_NepI_like"/>
    <property type="match status" value="1"/>
</dbReference>
<protein>
    <submittedName>
        <fullName evidence="11">Inner membrane transport protein YnfM</fullName>
    </submittedName>
</protein>
<feature type="transmembrane region" description="Helical" evidence="9">
    <location>
        <begin position="370"/>
        <end position="391"/>
    </location>
</feature>
<dbReference type="InterPro" id="IPR036259">
    <property type="entry name" value="MFS_trans_sf"/>
</dbReference>
<dbReference type="PANTHER" id="PTHR43271">
    <property type="entry name" value="BLL2771 PROTEIN"/>
    <property type="match status" value="1"/>
</dbReference>
<keyword evidence="3" id="KW-0813">Transport</keyword>
<dbReference type="GO" id="GO:0005886">
    <property type="term" value="C:plasma membrane"/>
    <property type="evidence" value="ECO:0007669"/>
    <property type="project" value="UniProtKB-SubCell"/>
</dbReference>
<dbReference type="EMBL" id="CP025198">
    <property type="protein sequence ID" value="AXE39813.1"/>
    <property type="molecule type" value="Genomic_DNA"/>
</dbReference>
<dbReference type="PROSITE" id="PS50850">
    <property type="entry name" value="MFS"/>
    <property type="match status" value="1"/>
</dbReference>
<dbReference type="PANTHER" id="PTHR43271:SF1">
    <property type="entry name" value="INNER MEMBRANE TRANSPORT PROTEIN YNFM"/>
    <property type="match status" value="1"/>
</dbReference>
<evidence type="ECO:0000256" key="3">
    <source>
        <dbReference type="ARBA" id="ARBA00022448"/>
    </source>
</evidence>
<comment type="similarity">
    <text evidence="2">Belongs to the major facilitator superfamily.</text>
</comment>
<evidence type="ECO:0000313" key="12">
    <source>
        <dbReference type="Proteomes" id="UP000251995"/>
    </source>
</evidence>
<dbReference type="RefSeq" id="WP_245935118.1">
    <property type="nucleotide sequence ID" value="NZ_CP025198.1"/>
</dbReference>
<feature type="transmembrane region" description="Helical" evidence="9">
    <location>
        <begin position="107"/>
        <end position="124"/>
    </location>
</feature>